<comment type="subcellular location">
    <subcellularLocation>
        <location evidence="1">Membrane</location>
        <topology evidence="1">Multi-pass membrane protein</topology>
    </subcellularLocation>
</comment>
<keyword evidence="6 8" id="KW-0472">Membrane</keyword>
<dbReference type="Pfam" id="PF02397">
    <property type="entry name" value="Bac_transf"/>
    <property type="match status" value="1"/>
</dbReference>
<keyword evidence="5 8" id="KW-1133">Transmembrane helix</keyword>
<accession>A0ABR7N598</accession>
<feature type="transmembrane region" description="Helical" evidence="8">
    <location>
        <begin position="51"/>
        <end position="69"/>
    </location>
</feature>
<evidence type="ECO:0000256" key="6">
    <source>
        <dbReference type="ARBA" id="ARBA00023136"/>
    </source>
</evidence>
<evidence type="ECO:0000313" key="11">
    <source>
        <dbReference type="Proteomes" id="UP000657421"/>
    </source>
</evidence>
<feature type="region of interest" description="Disordered" evidence="7">
    <location>
        <begin position="447"/>
        <end position="467"/>
    </location>
</feature>
<dbReference type="PANTHER" id="PTHR30576">
    <property type="entry name" value="COLANIC BIOSYNTHESIS UDP-GLUCOSE LIPID CARRIER TRANSFERASE"/>
    <property type="match status" value="1"/>
</dbReference>
<keyword evidence="4 8" id="KW-0812">Transmembrane</keyword>
<feature type="transmembrane region" description="Helical" evidence="8">
    <location>
        <begin position="263"/>
        <end position="284"/>
    </location>
</feature>
<feature type="domain" description="Bacterial sugar transferase" evidence="9">
    <location>
        <begin position="258"/>
        <end position="437"/>
    </location>
</feature>
<dbReference type="RefSeq" id="WP_249306438.1">
    <property type="nucleotide sequence ID" value="NZ_JACRSZ010000001.1"/>
</dbReference>
<organism evidence="10 11">
    <name type="scientific">Jingyaoa shaoxingensis</name>
    <dbReference type="NCBI Taxonomy" id="2763671"/>
    <lineage>
        <taxon>Bacteria</taxon>
        <taxon>Bacillati</taxon>
        <taxon>Bacillota</taxon>
        <taxon>Clostridia</taxon>
        <taxon>Lachnospirales</taxon>
        <taxon>Lachnospiraceae</taxon>
        <taxon>Jingyaoa</taxon>
    </lineage>
</organism>
<comment type="similarity">
    <text evidence="2">Belongs to the bacterial sugar transferase family.</text>
</comment>
<evidence type="ECO:0000256" key="2">
    <source>
        <dbReference type="ARBA" id="ARBA00006464"/>
    </source>
</evidence>
<evidence type="ECO:0000256" key="4">
    <source>
        <dbReference type="ARBA" id="ARBA00022692"/>
    </source>
</evidence>
<feature type="transmembrane region" description="Helical" evidence="8">
    <location>
        <begin position="12"/>
        <end position="31"/>
    </location>
</feature>
<feature type="transmembrane region" description="Helical" evidence="8">
    <location>
        <begin position="112"/>
        <end position="137"/>
    </location>
</feature>
<evidence type="ECO:0000256" key="7">
    <source>
        <dbReference type="SAM" id="MobiDB-lite"/>
    </source>
</evidence>
<dbReference type="InterPro" id="IPR017475">
    <property type="entry name" value="EPS_sugar_tfrase"/>
</dbReference>
<name>A0ABR7N598_9FIRM</name>
<dbReference type="GO" id="GO:0016740">
    <property type="term" value="F:transferase activity"/>
    <property type="evidence" value="ECO:0007669"/>
    <property type="project" value="UniProtKB-KW"/>
</dbReference>
<gene>
    <name evidence="10" type="ORF">H8716_00525</name>
</gene>
<dbReference type="PANTHER" id="PTHR30576:SF20">
    <property type="entry name" value="QUINOVOSAMINEPHOSPHOTRANSFERAE-RELATED"/>
    <property type="match status" value="1"/>
</dbReference>
<evidence type="ECO:0000256" key="8">
    <source>
        <dbReference type="SAM" id="Phobius"/>
    </source>
</evidence>
<evidence type="ECO:0000256" key="3">
    <source>
        <dbReference type="ARBA" id="ARBA00022679"/>
    </source>
</evidence>
<evidence type="ECO:0000256" key="1">
    <source>
        <dbReference type="ARBA" id="ARBA00004141"/>
    </source>
</evidence>
<keyword evidence="3 10" id="KW-0808">Transferase</keyword>
<evidence type="ECO:0000259" key="9">
    <source>
        <dbReference type="Pfam" id="PF02397"/>
    </source>
</evidence>
<feature type="transmembrane region" description="Helical" evidence="8">
    <location>
        <begin position="81"/>
        <end position="100"/>
    </location>
</feature>
<dbReference type="InterPro" id="IPR003362">
    <property type="entry name" value="Bact_transf"/>
</dbReference>
<keyword evidence="11" id="KW-1185">Reference proteome</keyword>
<proteinExistence type="inferred from homology"/>
<reference evidence="10 11" key="1">
    <citation type="submission" date="2020-08" db="EMBL/GenBank/DDBJ databases">
        <title>Genome public.</title>
        <authorList>
            <person name="Liu C."/>
            <person name="Sun Q."/>
        </authorList>
    </citation>
    <scope>NUCLEOTIDE SEQUENCE [LARGE SCALE GENOMIC DNA]</scope>
    <source>
        <strain evidence="10 11">NSJ-46</strain>
    </source>
</reference>
<evidence type="ECO:0000256" key="5">
    <source>
        <dbReference type="ARBA" id="ARBA00022989"/>
    </source>
</evidence>
<comment type="caution">
    <text evidence="10">The sequence shown here is derived from an EMBL/GenBank/DDBJ whole genome shotgun (WGS) entry which is preliminary data.</text>
</comment>
<sequence length="467" mass="54747">MKKREQYKRLIMFLASTLLVALETAIFAYIWYNHYADEAIIGKTFWRKGNFVVIGQYALMIFLFYRIYGGFKVGYLRVFEVLYSQILSVICVNMITYLQLSLIGRWKFSTHILPLVYMTGIDLVIMILWVILMRMIYVKIYPPRDMLLIYGEHNPKDLIHKISTREDKYNIREMIHLSCGEKKIKAKIDEYPAIILGDIPSHERNLFLKYCFEKNIRCYSIPKISDILLRNADDIHLFDTTLMLSRNRGLTAEQAFVKRAMDIVFSLLGLVIASPFMLVIAILIKMYDGGPVFYKQERLTQDGKIFKILKFRSMKVQSEKKGARLAMKDDDRITPVGRVLRQIHFDELPQIFNILKGDMSLVGPRPERPEIARQYLEEIPEFNYRLKVKAGLTGYAQVYGKYNTTPYDKLKLDLTYIETYSFVLDIKLLMLTFKILFQKENTEGVESWQVTAATTEENKEKEEKTED</sequence>
<dbReference type="NCBIfam" id="TIGR03025">
    <property type="entry name" value="EPS_sugtrans"/>
    <property type="match status" value="1"/>
</dbReference>
<evidence type="ECO:0000313" key="10">
    <source>
        <dbReference type="EMBL" id="MBC8571575.1"/>
    </source>
</evidence>
<protein>
    <submittedName>
        <fullName evidence="10">Sugar transferase</fullName>
    </submittedName>
</protein>
<dbReference type="Proteomes" id="UP000657421">
    <property type="component" value="Unassembled WGS sequence"/>
</dbReference>
<feature type="compositionally biased region" description="Basic and acidic residues" evidence="7">
    <location>
        <begin position="456"/>
        <end position="467"/>
    </location>
</feature>
<dbReference type="EMBL" id="JACRSZ010000001">
    <property type="protein sequence ID" value="MBC8571575.1"/>
    <property type="molecule type" value="Genomic_DNA"/>
</dbReference>